<evidence type="ECO:0008006" key="3">
    <source>
        <dbReference type="Google" id="ProtNLM"/>
    </source>
</evidence>
<sequence>MTRPRYEHNLPARLQPERLAQQIDQRLADERFTLTPGTLPQIRGWWFHELHAWGAVHRPFPIDWDLDLGLAYTDARQDTEHVADVRLVVDTPLL</sequence>
<proteinExistence type="predicted"/>
<gene>
    <name evidence="1" type="ORF">GCM10009765_23160</name>
</gene>
<protein>
    <recommendedName>
        <fullName evidence="3">Nucleotidyl transferase AbiEii/AbiGii toxin family protein</fullName>
    </recommendedName>
</protein>
<evidence type="ECO:0000313" key="2">
    <source>
        <dbReference type="Proteomes" id="UP001500618"/>
    </source>
</evidence>
<name>A0ABN2GM08_9ACTN</name>
<reference evidence="1 2" key="1">
    <citation type="journal article" date="2019" name="Int. J. Syst. Evol. Microbiol.">
        <title>The Global Catalogue of Microorganisms (GCM) 10K type strain sequencing project: providing services to taxonomists for standard genome sequencing and annotation.</title>
        <authorList>
            <consortium name="The Broad Institute Genomics Platform"/>
            <consortium name="The Broad Institute Genome Sequencing Center for Infectious Disease"/>
            <person name="Wu L."/>
            <person name="Ma J."/>
        </authorList>
    </citation>
    <scope>NUCLEOTIDE SEQUENCE [LARGE SCALE GENOMIC DNA]</scope>
    <source>
        <strain evidence="1 2">JCM 14718</strain>
    </source>
</reference>
<accession>A0ABN2GM08</accession>
<dbReference type="RefSeq" id="WP_163568836.1">
    <property type="nucleotide sequence ID" value="NZ_BAAANY010000008.1"/>
</dbReference>
<dbReference type="EMBL" id="BAAANY010000008">
    <property type="protein sequence ID" value="GAA1673214.1"/>
    <property type="molecule type" value="Genomic_DNA"/>
</dbReference>
<keyword evidence="2" id="KW-1185">Reference proteome</keyword>
<organism evidence="1 2">
    <name type="scientific">Fodinicola feengrottensis</name>
    <dbReference type="NCBI Taxonomy" id="435914"/>
    <lineage>
        <taxon>Bacteria</taxon>
        <taxon>Bacillati</taxon>
        <taxon>Actinomycetota</taxon>
        <taxon>Actinomycetes</taxon>
        <taxon>Mycobacteriales</taxon>
        <taxon>Fodinicola</taxon>
    </lineage>
</organism>
<comment type="caution">
    <text evidence="1">The sequence shown here is derived from an EMBL/GenBank/DDBJ whole genome shotgun (WGS) entry which is preliminary data.</text>
</comment>
<dbReference type="Proteomes" id="UP001500618">
    <property type="component" value="Unassembled WGS sequence"/>
</dbReference>
<evidence type="ECO:0000313" key="1">
    <source>
        <dbReference type="EMBL" id="GAA1673214.1"/>
    </source>
</evidence>